<dbReference type="InterPro" id="IPR008840">
    <property type="entry name" value="Sipho_Gp157"/>
</dbReference>
<keyword evidence="2" id="KW-1185">Reference proteome</keyword>
<evidence type="ECO:0000313" key="2">
    <source>
        <dbReference type="Proteomes" id="UP001162030"/>
    </source>
</evidence>
<protein>
    <submittedName>
        <fullName evidence="1">Viral Gp157 protein</fullName>
    </submittedName>
</protein>
<dbReference type="EMBL" id="OX458333">
    <property type="protein sequence ID" value="CAI8796594.1"/>
    <property type="molecule type" value="Genomic_DNA"/>
</dbReference>
<evidence type="ECO:0000313" key="1">
    <source>
        <dbReference type="EMBL" id="CAI8796594.1"/>
    </source>
</evidence>
<sequence>METKLYEIAAQYQEALNDLTNLDLPPDVVNDTLEALRGELSLKAWNVAAAILHMEGEAELIRQAEERMSRRRRALEMRAARLRDYLRIQMERSDMREIRSPQFVIKIKQNPPKVILDDASAIPEAFKREEIVVHIDKNGIKQALLSGQAIRGAHLEQETRLDIG</sequence>
<name>A0ABM9HZV3_9GAMM</name>
<dbReference type="Proteomes" id="UP001162030">
    <property type="component" value="Chromosome"/>
</dbReference>
<organism evidence="1 2">
    <name type="scientific">Methylocaldum szegediense</name>
    <dbReference type="NCBI Taxonomy" id="73780"/>
    <lineage>
        <taxon>Bacteria</taxon>
        <taxon>Pseudomonadati</taxon>
        <taxon>Pseudomonadota</taxon>
        <taxon>Gammaproteobacteria</taxon>
        <taxon>Methylococcales</taxon>
        <taxon>Methylococcaceae</taxon>
        <taxon>Methylocaldum</taxon>
    </lineage>
</organism>
<gene>
    <name evidence="1" type="ORF">MSZNOR_1505</name>
</gene>
<dbReference type="RefSeq" id="WP_026610855.1">
    <property type="nucleotide sequence ID" value="NZ_OX458333.1"/>
</dbReference>
<reference evidence="1 2" key="1">
    <citation type="submission" date="2023-03" db="EMBL/GenBank/DDBJ databases">
        <authorList>
            <person name="Pearce D."/>
        </authorList>
    </citation>
    <scope>NUCLEOTIDE SEQUENCE [LARGE SCALE GENOMIC DNA]</scope>
    <source>
        <strain evidence="1">Msz</strain>
    </source>
</reference>
<accession>A0ABM9HZV3</accession>
<proteinExistence type="predicted"/>
<dbReference type="Pfam" id="PF05565">
    <property type="entry name" value="Sipho_Gp157"/>
    <property type="match status" value="1"/>
</dbReference>